<evidence type="ECO:0008006" key="3">
    <source>
        <dbReference type="Google" id="ProtNLM"/>
    </source>
</evidence>
<dbReference type="AlphaFoldDB" id="A0A955E0G9"/>
<reference evidence="1" key="2">
    <citation type="journal article" date="2021" name="Microbiome">
        <title>Successional dynamics and alternative stable states in a saline activated sludge microbial community over 9 years.</title>
        <authorList>
            <person name="Wang Y."/>
            <person name="Ye J."/>
            <person name="Ju F."/>
            <person name="Liu L."/>
            <person name="Boyd J.A."/>
            <person name="Deng Y."/>
            <person name="Parks D.H."/>
            <person name="Jiang X."/>
            <person name="Yin X."/>
            <person name="Woodcroft B.J."/>
            <person name="Tyson G.W."/>
            <person name="Hugenholtz P."/>
            <person name="Polz M.F."/>
            <person name="Zhang T."/>
        </authorList>
    </citation>
    <scope>NUCLEOTIDE SEQUENCE</scope>
    <source>
        <strain evidence="1">HKST-UBA80</strain>
    </source>
</reference>
<sequence>MDLVNRKSALWQYLPSEIKGLIEDGEKILAHAQEHQENLSDFSYLVFPFSKAYEGFLKRLFLDLDLIREDEYYGDEIRIGRILNPHFMKEKGNVFNKLCSKTGNGNDIVQQLWETWREGRNEVFHYFPHNFRRLSYKEASKIIQDILRAMESAVGSCYL</sequence>
<organism evidence="1 2">
    <name type="scientific">candidate division WWE3 bacterium</name>
    <dbReference type="NCBI Taxonomy" id="2053526"/>
    <lineage>
        <taxon>Bacteria</taxon>
        <taxon>Katanobacteria</taxon>
    </lineage>
</organism>
<evidence type="ECO:0000313" key="1">
    <source>
        <dbReference type="EMBL" id="MCA9301886.1"/>
    </source>
</evidence>
<dbReference type="Proteomes" id="UP000714817">
    <property type="component" value="Unassembled WGS sequence"/>
</dbReference>
<protein>
    <recommendedName>
        <fullName evidence="3">Bacterial toxin RNase RnlA/LsoA DBD domain-containing protein</fullName>
    </recommendedName>
</protein>
<name>A0A955E0G9_UNCKA</name>
<accession>A0A955E0G9</accession>
<proteinExistence type="predicted"/>
<evidence type="ECO:0000313" key="2">
    <source>
        <dbReference type="Proteomes" id="UP000714817"/>
    </source>
</evidence>
<dbReference type="EMBL" id="JAGQNY010000002">
    <property type="protein sequence ID" value="MCA9301886.1"/>
    <property type="molecule type" value="Genomic_DNA"/>
</dbReference>
<gene>
    <name evidence="1" type="ORF">KDA10_00775</name>
</gene>
<comment type="caution">
    <text evidence="1">The sequence shown here is derived from an EMBL/GenBank/DDBJ whole genome shotgun (WGS) entry which is preliminary data.</text>
</comment>
<reference evidence="1" key="1">
    <citation type="submission" date="2020-04" db="EMBL/GenBank/DDBJ databases">
        <authorList>
            <person name="Zhang T."/>
        </authorList>
    </citation>
    <scope>NUCLEOTIDE SEQUENCE</scope>
    <source>
        <strain evidence="1">HKST-UBA80</strain>
    </source>
</reference>